<dbReference type="Proteomes" id="UP000377595">
    <property type="component" value="Unassembled WGS sequence"/>
</dbReference>
<dbReference type="PANTHER" id="PTHR43806:SF11">
    <property type="entry name" value="CEREVISIN-RELATED"/>
    <property type="match status" value="1"/>
</dbReference>
<evidence type="ECO:0000256" key="5">
    <source>
        <dbReference type="PROSITE-ProRule" id="PRU01240"/>
    </source>
</evidence>
<dbReference type="Pfam" id="PF00082">
    <property type="entry name" value="Peptidase_S8"/>
    <property type="match status" value="1"/>
</dbReference>
<dbReference type="SUPFAM" id="SSF52743">
    <property type="entry name" value="Subtilisin-like"/>
    <property type="match status" value="1"/>
</dbReference>
<dbReference type="InterPro" id="IPR023828">
    <property type="entry name" value="Peptidase_S8_Ser-AS"/>
</dbReference>
<feature type="domain" description="Peptidase S8/S53" evidence="6">
    <location>
        <begin position="290"/>
        <end position="516"/>
    </location>
</feature>
<evidence type="ECO:0000256" key="2">
    <source>
        <dbReference type="ARBA" id="ARBA00022670"/>
    </source>
</evidence>
<dbReference type="GO" id="GO:0005615">
    <property type="term" value="C:extracellular space"/>
    <property type="evidence" value="ECO:0007669"/>
    <property type="project" value="TreeGrafter"/>
</dbReference>
<keyword evidence="2 5" id="KW-0645">Protease</keyword>
<reference evidence="7 8" key="1">
    <citation type="submission" date="2019-10" db="EMBL/GenBank/DDBJ databases">
        <title>Whole genome shotgun sequence of Acrocarpospora pleiomorpha NBRC 16267.</title>
        <authorList>
            <person name="Ichikawa N."/>
            <person name="Kimura A."/>
            <person name="Kitahashi Y."/>
            <person name="Komaki H."/>
            <person name="Oguchi A."/>
        </authorList>
    </citation>
    <scope>NUCLEOTIDE SEQUENCE [LARGE SCALE GENOMIC DNA]</scope>
    <source>
        <strain evidence="7 8">NBRC 16267</strain>
    </source>
</reference>
<accession>A0A5M3Y1J3</accession>
<evidence type="ECO:0000313" key="8">
    <source>
        <dbReference type="Proteomes" id="UP000377595"/>
    </source>
</evidence>
<evidence type="ECO:0000259" key="6">
    <source>
        <dbReference type="Pfam" id="PF00082"/>
    </source>
</evidence>
<dbReference type="GO" id="GO:0006508">
    <property type="term" value="P:proteolysis"/>
    <property type="evidence" value="ECO:0007669"/>
    <property type="project" value="UniProtKB-KW"/>
</dbReference>
<dbReference type="InterPro" id="IPR036852">
    <property type="entry name" value="Peptidase_S8/S53_dom_sf"/>
</dbReference>
<evidence type="ECO:0000256" key="4">
    <source>
        <dbReference type="ARBA" id="ARBA00022825"/>
    </source>
</evidence>
<comment type="similarity">
    <text evidence="1 5">Belongs to the peptidase S8 family.</text>
</comment>
<name>A0A5M3Y1J3_9ACTN</name>
<organism evidence="7 8">
    <name type="scientific">Acrocarpospora pleiomorpha</name>
    <dbReference type="NCBI Taxonomy" id="90975"/>
    <lineage>
        <taxon>Bacteria</taxon>
        <taxon>Bacillati</taxon>
        <taxon>Actinomycetota</taxon>
        <taxon>Actinomycetes</taxon>
        <taxon>Streptosporangiales</taxon>
        <taxon>Streptosporangiaceae</taxon>
        <taxon>Acrocarpospora</taxon>
    </lineage>
</organism>
<dbReference type="PROSITE" id="PS00138">
    <property type="entry name" value="SUBTILASE_SER"/>
    <property type="match status" value="1"/>
</dbReference>
<feature type="active site" description="Charge relay system" evidence="5">
    <location>
        <position position="220"/>
    </location>
</feature>
<dbReference type="InterPro" id="IPR000209">
    <property type="entry name" value="Peptidase_S8/S53_dom"/>
</dbReference>
<keyword evidence="4 5" id="KW-0720">Serine protease</keyword>
<dbReference type="EMBL" id="BLAF01000110">
    <property type="protein sequence ID" value="GES27120.1"/>
    <property type="molecule type" value="Genomic_DNA"/>
</dbReference>
<feature type="active site" description="Charge relay system" evidence="5">
    <location>
        <position position="291"/>
    </location>
</feature>
<dbReference type="OrthoDB" id="5177045at2"/>
<dbReference type="PANTHER" id="PTHR43806">
    <property type="entry name" value="PEPTIDASE S8"/>
    <property type="match status" value="1"/>
</dbReference>
<dbReference type="Gene3D" id="3.40.50.200">
    <property type="entry name" value="Peptidase S8/S53 domain"/>
    <property type="match status" value="1"/>
</dbReference>
<dbReference type="InterPro" id="IPR050131">
    <property type="entry name" value="Peptidase_S8_subtilisin-like"/>
</dbReference>
<gene>
    <name evidence="7" type="ORF">Aple_100190</name>
</gene>
<keyword evidence="8" id="KW-1185">Reference proteome</keyword>
<feature type="active site" description="Charge relay system" evidence="5">
    <location>
        <position position="499"/>
    </location>
</feature>
<dbReference type="RefSeq" id="WP_155351787.1">
    <property type="nucleotide sequence ID" value="NZ_BAAAHM010000020.1"/>
</dbReference>
<dbReference type="CDD" id="cd00306">
    <property type="entry name" value="Peptidases_S8_S53"/>
    <property type="match status" value="1"/>
</dbReference>
<sequence>MWTIDYQGELEPEAPDAGAALVFPREILDAHGARVLNPATAPLGPGSVVPDSTVYHADMLLVPTQVLADGAVRAWFTAALDELGLAPDLPEDVGNDPREEPLQWRAVVLRVTRGVAEVDAWAVVQHLRTRLPVDSPVHGGLDGIPRRILEFGGRIGLNHLLVGSAVIGGEPVTDGHGLPGDTPGRAGFGYATRCPVQVVWPKPVPDPAFTGRAPVVALIDSGSAPHDWFDWQDEPWRGHQFLVSSKAQRKIVDGTPVNAARPQQVPAIEGHEDRPVSGRPLLGLVNAQAGHATFEAGLIHQIAPEARILNLRAMFADGLVSEHALHLALEYVLELVEANQRDANTGLFVDVVSLSCGYFNENRDDRVYTQSVERLVDEIRSKGVMVVAAAGNYAATKAFYPSGLAGLPDQEKRPFERAPIFGVGAKNPNGSIAIFSNGGAAIKYYAPGAMLISTFPPGIRGSAEPELELRGTRNGRPWIRESYDPDDFRSGFALWSGTSFAAPIVAGQVLAHLIRDHGAQLADVSVDAALTRGTAIVKKLQQ</sequence>
<dbReference type="GO" id="GO:0004252">
    <property type="term" value="F:serine-type endopeptidase activity"/>
    <property type="evidence" value="ECO:0007669"/>
    <property type="project" value="UniProtKB-UniRule"/>
</dbReference>
<dbReference type="AlphaFoldDB" id="A0A5M3Y1J3"/>
<evidence type="ECO:0000313" key="7">
    <source>
        <dbReference type="EMBL" id="GES27120.1"/>
    </source>
</evidence>
<evidence type="ECO:0000256" key="3">
    <source>
        <dbReference type="ARBA" id="ARBA00022801"/>
    </source>
</evidence>
<comment type="caution">
    <text evidence="7">The sequence shown here is derived from an EMBL/GenBank/DDBJ whole genome shotgun (WGS) entry which is preliminary data.</text>
</comment>
<dbReference type="PROSITE" id="PS51892">
    <property type="entry name" value="SUBTILASE"/>
    <property type="match status" value="1"/>
</dbReference>
<proteinExistence type="inferred from homology"/>
<keyword evidence="3 5" id="KW-0378">Hydrolase</keyword>
<protein>
    <submittedName>
        <fullName evidence="7">Peptidase S8</fullName>
    </submittedName>
</protein>
<evidence type="ECO:0000256" key="1">
    <source>
        <dbReference type="ARBA" id="ARBA00011073"/>
    </source>
</evidence>